<accession>A0ABX0TNL7</accession>
<dbReference type="RefSeq" id="WP_167268336.1">
    <property type="nucleotide sequence ID" value="NZ_BAAAVO010000009.1"/>
</dbReference>
<keyword evidence="3" id="KW-1185">Reference proteome</keyword>
<keyword evidence="1" id="KW-1133">Transmembrane helix</keyword>
<keyword evidence="1" id="KW-0812">Transmembrane</keyword>
<sequence length="135" mass="14734">MVILTAVGVSLWFGSKPSGLPTARLDAAQLVGAIIFAFMILIFLPILSEFEFLDVDNQCLYEGCWPRPYQELLIAVPSLAAILAMGICSVIGNRVPYWTRRAIAPVTYLILALLQHATWNSIIVPFLGGPPPLGH</sequence>
<organism evidence="2 3">
    <name type="scientific">Paenarthrobacter ilicis</name>
    <dbReference type="NCBI Taxonomy" id="43665"/>
    <lineage>
        <taxon>Bacteria</taxon>
        <taxon>Bacillati</taxon>
        <taxon>Actinomycetota</taxon>
        <taxon>Actinomycetes</taxon>
        <taxon>Micrococcales</taxon>
        <taxon>Micrococcaceae</taxon>
        <taxon>Paenarthrobacter</taxon>
    </lineage>
</organism>
<feature type="transmembrane region" description="Helical" evidence="1">
    <location>
        <begin position="103"/>
        <end position="127"/>
    </location>
</feature>
<evidence type="ECO:0000313" key="3">
    <source>
        <dbReference type="Proteomes" id="UP000802392"/>
    </source>
</evidence>
<feature type="transmembrane region" description="Helical" evidence="1">
    <location>
        <begin position="72"/>
        <end position="91"/>
    </location>
</feature>
<dbReference type="Proteomes" id="UP000802392">
    <property type="component" value="Unassembled WGS sequence"/>
</dbReference>
<comment type="caution">
    <text evidence="2">The sequence shown here is derived from an EMBL/GenBank/DDBJ whole genome shotgun (WGS) entry which is preliminary data.</text>
</comment>
<gene>
    <name evidence="2" type="ORF">FHR86_003144</name>
</gene>
<name>A0ABX0TNL7_9MICC</name>
<keyword evidence="1" id="KW-0472">Membrane</keyword>
<protein>
    <submittedName>
        <fullName evidence="2">Uncharacterized protein</fullName>
    </submittedName>
</protein>
<reference evidence="2 3" key="1">
    <citation type="submission" date="2020-03" db="EMBL/GenBank/DDBJ databases">
        <title>Genomic Encyclopedia of Type Strains, Phase III (KMG-III): the genomes of soil and plant-associated and newly described type strains.</title>
        <authorList>
            <person name="Whitman W."/>
        </authorList>
    </citation>
    <scope>NUCLEOTIDE SEQUENCE [LARGE SCALE GENOMIC DNA]</scope>
    <source>
        <strain evidence="2 3">CECT 4207</strain>
    </source>
</reference>
<feature type="transmembrane region" description="Helical" evidence="1">
    <location>
        <begin position="27"/>
        <end position="47"/>
    </location>
</feature>
<evidence type="ECO:0000313" key="2">
    <source>
        <dbReference type="EMBL" id="NIJ02800.1"/>
    </source>
</evidence>
<proteinExistence type="predicted"/>
<dbReference type="EMBL" id="JAAOZD010000006">
    <property type="protein sequence ID" value="NIJ02800.1"/>
    <property type="molecule type" value="Genomic_DNA"/>
</dbReference>
<evidence type="ECO:0000256" key="1">
    <source>
        <dbReference type="SAM" id="Phobius"/>
    </source>
</evidence>